<evidence type="ECO:0000313" key="5">
    <source>
        <dbReference type="Proteomes" id="UP000565724"/>
    </source>
</evidence>
<proteinExistence type="predicted"/>
<dbReference type="InterPro" id="IPR016181">
    <property type="entry name" value="Acyl_CoA_acyltransferase"/>
</dbReference>
<name>A0A7Y5ZYG4_9CELL</name>
<reference evidence="4 5" key="1">
    <citation type="submission" date="2020-05" db="EMBL/GenBank/DDBJ databases">
        <title>Genome Sequencing of Type Strains.</title>
        <authorList>
            <person name="Lemaire J.F."/>
            <person name="Inderbitzin P."/>
            <person name="Gregorio O.A."/>
            <person name="Collins S.B."/>
            <person name="Wespe N."/>
            <person name="Knight-Connoni V."/>
        </authorList>
    </citation>
    <scope>NUCLEOTIDE SEQUENCE [LARGE SCALE GENOMIC DNA]</scope>
    <source>
        <strain evidence="4 5">ATCC 25174</strain>
    </source>
</reference>
<dbReference type="CDD" id="cd04301">
    <property type="entry name" value="NAT_SF"/>
    <property type="match status" value="1"/>
</dbReference>
<comment type="caution">
    <text evidence="4">The sequence shown here is derived from an EMBL/GenBank/DDBJ whole genome shotgun (WGS) entry which is preliminary data.</text>
</comment>
<sequence>MVEQLDEVTIRIATEGDAADIARVHVRSWQEAYAGIVPDAYLASLDADARVAQWRTYLREGPREEIRTWVALSGDHIIGFVTVGPSRDEDARRGDQEIFSIYLDPGTWGHGVARDLMRSVIGEVGSTTTITLWVLADNERARHFYRRHGFQADGVERYDEIGGESLLEVRYRRG</sequence>
<dbReference type="Pfam" id="PF00583">
    <property type="entry name" value="Acetyltransf_1"/>
    <property type="match status" value="1"/>
</dbReference>
<accession>A0A7Y5ZYG4</accession>
<dbReference type="InterPro" id="IPR000182">
    <property type="entry name" value="GNAT_dom"/>
</dbReference>
<evidence type="ECO:0000256" key="2">
    <source>
        <dbReference type="ARBA" id="ARBA00023315"/>
    </source>
</evidence>
<dbReference type="RefSeq" id="WP_175346344.1">
    <property type="nucleotide sequence ID" value="NZ_JABMCI010000048.1"/>
</dbReference>
<dbReference type="Proteomes" id="UP000565724">
    <property type="component" value="Unassembled WGS sequence"/>
</dbReference>
<feature type="domain" description="N-acetyltransferase" evidence="3">
    <location>
        <begin position="8"/>
        <end position="173"/>
    </location>
</feature>
<evidence type="ECO:0000256" key="1">
    <source>
        <dbReference type="ARBA" id="ARBA00022679"/>
    </source>
</evidence>
<keyword evidence="1 4" id="KW-0808">Transferase</keyword>
<evidence type="ECO:0000313" key="4">
    <source>
        <dbReference type="EMBL" id="NUU16451.1"/>
    </source>
</evidence>
<organism evidence="4 5">
    <name type="scientific">Cellulomonas humilata</name>
    <dbReference type="NCBI Taxonomy" id="144055"/>
    <lineage>
        <taxon>Bacteria</taxon>
        <taxon>Bacillati</taxon>
        <taxon>Actinomycetota</taxon>
        <taxon>Actinomycetes</taxon>
        <taxon>Micrococcales</taxon>
        <taxon>Cellulomonadaceae</taxon>
        <taxon>Cellulomonas</taxon>
    </lineage>
</organism>
<dbReference type="AlphaFoldDB" id="A0A7Y5ZYG4"/>
<dbReference type="PROSITE" id="PS51186">
    <property type="entry name" value="GNAT"/>
    <property type="match status" value="1"/>
</dbReference>
<dbReference type="InterPro" id="IPR050832">
    <property type="entry name" value="Bact_Acetyltransf"/>
</dbReference>
<protein>
    <submittedName>
        <fullName evidence="4">GNAT family N-acetyltransferase</fullName>
    </submittedName>
</protein>
<keyword evidence="2" id="KW-0012">Acyltransferase</keyword>
<keyword evidence="5" id="KW-1185">Reference proteome</keyword>
<dbReference type="Gene3D" id="3.40.630.30">
    <property type="match status" value="1"/>
</dbReference>
<gene>
    <name evidence="4" type="ORF">HP550_04210</name>
</gene>
<dbReference type="EMBL" id="JABMCI010000048">
    <property type="protein sequence ID" value="NUU16451.1"/>
    <property type="molecule type" value="Genomic_DNA"/>
</dbReference>
<dbReference type="PANTHER" id="PTHR43877">
    <property type="entry name" value="AMINOALKYLPHOSPHONATE N-ACETYLTRANSFERASE-RELATED-RELATED"/>
    <property type="match status" value="1"/>
</dbReference>
<dbReference type="GO" id="GO:0016747">
    <property type="term" value="F:acyltransferase activity, transferring groups other than amino-acyl groups"/>
    <property type="evidence" value="ECO:0007669"/>
    <property type="project" value="InterPro"/>
</dbReference>
<dbReference type="SUPFAM" id="SSF55729">
    <property type="entry name" value="Acyl-CoA N-acyltransferases (Nat)"/>
    <property type="match status" value="1"/>
</dbReference>
<evidence type="ECO:0000259" key="3">
    <source>
        <dbReference type="PROSITE" id="PS51186"/>
    </source>
</evidence>